<feature type="compositionally biased region" description="Low complexity" evidence="1">
    <location>
        <begin position="90"/>
        <end position="117"/>
    </location>
</feature>
<evidence type="ECO:0000313" key="2">
    <source>
        <dbReference type="EMBL" id="WOX25582.1"/>
    </source>
</evidence>
<feature type="compositionally biased region" description="Low complexity" evidence="1">
    <location>
        <begin position="1"/>
        <end position="13"/>
    </location>
</feature>
<name>A0ABZ0M1F4_9ACTN</name>
<dbReference type="RefSeq" id="WP_318108238.1">
    <property type="nucleotide sequence ID" value="NZ_CP137573.1"/>
</dbReference>
<feature type="region of interest" description="Disordered" evidence="1">
    <location>
        <begin position="1"/>
        <end position="129"/>
    </location>
</feature>
<feature type="compositionally biased region" description="Basic and acidic residues" evidence="1">
    <location>
        <begin position="33"/>
        <end position="52"/>
    </location>
</feature>
<accession>A0ABZ0M1F4</accession>
<dbReference type="Proteomes" id="UP001301731">
    <property type="component" value="Chromosome"/>
</dbReference>
<reference evidence="2 3" key="1">
    <citation type="submission" date="2023-10" db="EMBL/GenBank/DDBJ databases">
        <title>The genome sequence of Streptomyces sp. HUAS YS2.</title>
        <authorList>
            <person name="Mo P."/>
        </authorList>
    </citation>
    <scope>NUCLEOTIDE SEQUENCE [LARGE SCALE GENOMIC DNA]</scope>
    <source>
        <strain evidence="2 3">HUAS YS2</strain>
    </source>
</reference>
<gene>
    <name evidence="2" type="ORF">R2D22_31085</name>
</gene>
<protein>
    <submittedName>
        <fullName evidence="2">Uncharacterized protein</fullName>
    </submittedName>
</protein>
<evidence type="ECO:0000256" key="1">
    <source>
        <dbReference type="SAM" id="MobiDB-lite"/>
    </source>
</evidence>
<proteinExistence type="predicted"/>
<dbReference type="EMBL" id="CP137573">
    <property type="protein sequence ID" value="WOX25582.1"/>
    <property type="molecule type" value="Genomic_DNA"/>
</dbReference>
<sequence>MTTAKAAETATTDEAAEPVVPEPRGTSATGAVPEDRQIPAVDPRETAAHAHVDAAVPGAGGGEPAAAAVPGPRDGAAAPPQAGSGTAPSAVTGAPTTPAEAADGAAPVAAPSSAAADPRAEGADGPAPRARVVRVDVGGATVPVARPYVRVVRLTEPSPAEPPPVLPAVQPVALPLKRSASKSVPAEESQP</sequence>
<keyword evidence="3" id="KW-1185">Reference proteome</keyword>
<evidence type="ECO:0000313" key="3">
    <source>
        <dbReference type="Proteomes" id="UP001301731"/>
    </source>
</evidence>
<organism evidence="2 3">
    <name type="scientific">Streptomyces solicathayae</name>
    <dbReference type="NCBI Taxonomy" id="3081768"/>
    <lineage>
        <taxon>Bacteria</taxon>
        <taxon>Bacillati</taxon>
        <taxon>Actinomycetota</taxon>
        <taxon>Actinomycetes</taxon>
        <taxon>Kitasatosporales</taxon>
        <taxon>Streptomycetaceae</taxon>
        <taxon>Streptomyces</taxon>
    </lineage>
</organism>